<evidence type="ECO:0000256" key="12">
    <source>
        <dbReference type="ARBA" id="ARBA00022842"/>
    </source>
</evidence>
<evidence type="ECO:0000256" key="5">
    <source>
        <dbReference type="ARBA" id="ARBA00005458"/>
    </source>
</evidence>
<keyword evidence="12" id="KW-0460">Magnesium</keyword>
<evidence type="ECO:0000256" key="11">
    <source>
        <dbReference type="ARBA" id="ARBA00022792"/>
    </source>
</evidence>
<keyword evidence="14" id="KW-0496">Mitochondrion</keyword>
<comment type="caution">
    <text evidence="20">The sequence shown here is derived from an EMBL/GenBank/DDBJ whole genome shotgun (WGS) entry which is preliminary data.</text>
</comment>
<proteinExistence type="inferred from homology"/>
<evidence type="ECO:0000256" key="15">
    <source>
        <dbReference type="ARBA" id="ARBA00023136"/>
    </source>
</evidence>
<evidence type="ECO:0000256" key="16">
    <source>
        <dbReference type="ARBA" id="ARBA00023209"/>
    </source>
</evidence>
<comment type="pathway">
    <text evidence="3">Phospholipid metabolism; CDP-diacylglycerol biosynthesis; CDP-diacylglycerol from sn-glycerol 3-phosphate: step 3/3.</text>
</comment>
<dbReference type="Proteomes" id="UP000663860">
    <property type="component" value="Unassembled WGS sequence"/>
</dbReference>
<evidence type="ECO:0000256" key="17">
    <source>
        <dbReference type="ARBA" id="ARBA00023264"/>
    </source>
</evidence>
<organism evidence="20 21">
    <name type="scientific">Adineta steineri</name>
    <dbReference type="NCBI Taxonomy" id="433720"/>
    <lineage>
        <taxon>Eukaryota</taxon>
        <taxon>Metazoa</taxon>
        <taxon>Spiralia</taxon>
        <taxon>Gnathifera</taxon>
        <taxon>Rotifera</taxon>
        <taxon>Eurotatoria</taxon>
        <taxon>Bdelloidea</taxon>
        <taxon>Adinetida</taxon>
        <taxon>Adinetidae</taxon>
        <taxon>Adineta</taxon>
    </lineage>
</organism>
<evidence type="ECO:0000256" key="6">
    <source>
        <dbReference type="ARBA" id="ARBA00012487"/>
    </source>
</evidence>
<keyword evidence="17" id="KW-1208">Phospholipid metabolism</keyword>
<evidence type="ECO:0000256" key="4">
    <source>
        <dbReference type="ARBA" id="ARBA00005189"/>
    </source>
</evidence>
<dbReference type="GO" id="GO:0005743">
    <property type="term" value="C:mitochondrial inner membrane"/>
    <property type="evidence" value="ECO:0007669"/>
    <property type="project" value="UniProtKB-SubCell"/>
</dbReference>
<reference evidence="20" key="1">
    <citation type="submission" date="2021-02" db="EMBL/GenBank/DDBJ databases">
        <authorList>
            <person name="Nowell W R."/>
        </authorList>
    </citation>
    <scope>NUCLEOTIDE SEQUENCE</scope>
</reference>
<comment type="cofactor">
    <cofactor evidence="1">
        <name>Mg(2+)</name>
        <dbReference type="ChEBI" id="CHEBI:18420"/>
    </cofactor>
</comment>
<evidence type="ECO:0000256" key="7">
    <source>
        <dbReference type="ARBA" id="ARBA00018337"/>
    </source>
</evidence>
<dbReference type="Pfam" id="PF09139">
    <property type="entry name" value="Tam41_Mmp37"/>
    <property type="match status" value="1"/>
</dbReference>
<evidence type="ECO:0000256" key="14">
    <source>
        <dbReference type="ARBA" id="ARBA00023128"/>
    </source>
</evidence>
<evidence type="ECO:0000256" key="9">
    <source>
        <dbReference type="ARBA" id="ARBA00022679"/>
    </source>
</evidence>
<dbReference type="PANTHER" id="PTHR13619:SF0">
    <property type="entry name" value="PHOSPHATIDATE CYTIDYLYLTRANSFERASE, MITOCHONDRIAL"/>
    <property type="match status" value="1"/>
</dbReference>
<dbReference type="PANTHER" id="PTHR13619">
    <property type="entry name" value="PHOSPHATIDATE CYTIDYLYLTRANSFERASE, MITOCHONDRIAL"/>
    <property type="match status" value="1"/>
</dbReference>
<keyword evidence="8" id="KW-0444">Lipid biosynthesis</keyword>
<accession>A0A814CV12</accession>
<dbReference type="UniPathway" id="UPA00557">
    <property type="reaction ID" value="UER00614"/>
</dbReference>
<evidence type="ECO:0000256" key="1">
    <source>
        <dbReference type="ARBA" id="ARBA00001946"/>
    </source>
</evidence>
<evidence type="ECO:0000313" key="20">
    <source>
        <dbReference type="EMBL" id="CAF0945234.1"/>
    </source>
</evidence>
<dbReference type="InterPro" id="IPR015222">
    <property type="entry name" value="Tam41"/>
</dbReference>
<dbReference type="AlphaFoldDB" id="A0A814CV12"/>
<evidence type="ECO:0000256" key="13">
    <source>
        <dbReference type="ARBA" id="ARBA00023098"/>
    </source>
</evidence>
<evidence type="ECO:0000256" key="3">
    <source>
        <dbReference type="ARBA" id="ARBA00005119"/>
    </source>
</evidence>
<protein>
    <recommendedName>
        <fullName evidence="7">Phosphatidate cytidylyltransferase, mitochondrial</fullName>
        <ecNumber evidence="6">2.7.7.41</ecNumber>
    </recommendedName>
    <alternativeName>
        <fullName evidence="18">CDP-diacylglycerol synthase</fullName>
    </alternativeName>
    <alternativeName>
        <fullName evidence="19">Mitochondrial translocator assembly and maintenance protein 41 homolog</fullName>
    </alternativeName>
</protein>
<sequence>MTVGRSKLVRDVLHLYADYMRLSRQVQGLRDIARTEFKQYKHLKPKDNLIYIEYLLRRGKSQLATLQGSGVKSISLSSKPPFGYGSGVLKQQQQDIKKTTQQNQVDLILTVNNSFKFHEENLKINPHHYSFLRYFGVSTITRMQETRGARIYFNPYVKFNNDFNTLYKYGIISRKHLIRDLLDWETLYVAGRLQKPVRVIKIDESDQDLIYALKTNLSSALHVALLLLPEEFTLKDLFLKITSLSYQGDFRMYIGENKNKISNIVIPQIDLFIDLYSNLMLTDTYLHWNKIRTLDTIVKQDVTPTAIFKRLLALPKYVIYNIMESATFKTRQYQDTEEVIRKLCVSTQRKEKIEHAVRSIVKRSSLTQTFKGLFTAGFLRSTRYAFAKLQKMIR</sequence>
<evidence type="ECO:0000313" key="21">
    <source>
        <dbReference type="Proteomes" id="UP000663860"/>
    </source>
</evidence>
<keyword evidence="16" id="KW-0594">Phospholipid biosynthesis</keyword>
<name>A0A814CV12_9BILA</name>
<dbReference type="GO" id="GO:0032049">
    <property type="term" value="P:cardiolipin biosynthetic process"/>
    <property type="evidence" value="ECO:0007669"/>
    <property type="project" value="InterPro"/>
</dbReference>
<keyword evidence="10" id="KW-0548">Nucleotidyltransferase</keyword>
<evidence type="ECO:0000256" key="2">
    <source>
        <dbReference type="ARBA" id="ARBA00004443"/>
    </source>
</evidence>
<dbReference type="GO" id="GO:0004605">
    <property type="term" value="F:phosphatidate cytidylyltransferase activity"/>
    <property type="evidence" value="ECO:0007669"/>
    <property type="project" value="UniProtKB-EC"/>
</dbReference>
<comment type="pathway">
    <text evidence="4">Lipid metabolism.</text>
</comment>
<keyword evidence="9" id="KW-0808">Transferase</keyword>
<keyword evidence="15" id="KW-0472">Membrane</keyword>
<evidence type="ECO:0000256" key="10">
    <source>
        <dbReference type="ARBA" id="ARBA00022695"/>
    </source>
</evidence>
<dbReference type="EC" id="2.7.7.41" evidence="6"/>
<comment type="similarity">
    <text evidence="5">Belongs to the TAM41 family.</text>
</comment>
<gene>
    <name evidence="20" type="ORF">IZO911_LOCUS14672</name>
</gene>
<dbReference type="EMBL" id="CAJNOE010000123">
    <property type="protein sequence ID" value="CAF0945234.1"/>
    <property type="molecule type" value="Genomic_DNA"/>
</dbReference>
<evidence type="ECO:0000256" key="18">
    <source>
        <dbReference type="ARBA" id="ARBA00029893"/>
    </source>
</evidence>
<keyword evidence="13" id="KW-0443">Lipid metabolism</keyword>
<evidence type="ECO:0000256" key="8">
    <source>
        <dbReference type="ARBA" id="ARBA00022516"/>
    </source>
</evidence>
<keyword evidence="11" id="KW-0999">Mitochondrion inner membrane</keyword>
<evidence type="ECO:0000256" key="19">
    <source>
        <dbReference type="ARBA" id="ARBA00031502"/>
    </source>
</evidence>
<dbReference type="GO" id="GO:0016024">
    <property type="term" value="P:CDP-diacylglycerol biosynthetic process"/>
    <property type="evidence" value="ECO:0007669"/>
    <property type="project" value="UniProtKB-UniPathway"/>
</dbReference>
<comment type="subcellular location">
    <subcellularLocation>
        <location evidence="2">Mitochondrion inner membrane</location>
        <topology evidence="2">Peripheral membrane protein</topology>
        <orientation evidence="2">Matrix side</orientation>
    </subcellularLocation>
</comment>